<accession>A0ABX6IQU5</accession>
<keyword evidence="3" id="KW-1185">Reference proteome</keyword>
<name>A0ABX6IQU5_9ACTN</name>
<sequence>MTVLDPGILLVSATRSEARYVPDDARLLITGIGKVAAAVAVTRELAAGAPTRRIVNIGTAGALHDHHAGLFLPSTVIEHDISSEALQAMGYPVVDSWNLDGGDGTVLATGDTFVADPVHRQALAVRADLVDMEGCAVAHVGAAFEIPVTLVKVVSDSADEKALDWPQLVDRAARDLGDWVRAELS</sequence>
<dbReference type="PANTHER" id="PTHR46832:SF1">
    <property type="entry name" value="5'-METHYLTHIOADENOSINE_S-ADENOSYLHOMOCYSTEINE NUCLEOSIDASE"/>
    <property type="match status" value="1"/>
</dbReference>
<organism evidence="2 3">
    <name type="scientific">Gordonia pseudamarae</name>
    <dbReference type="NCBI Taxonomy" id="2831662"/>
    <lineage>
        <taxon>Bacteria</taxon>
        <taxon>Bacillati</taxon>
        <taxon>Actinomycetota</taxon>
        <taxon>Actinomycetes</taxon>
        <taxon>Mycobacteriales</taxon>
        <taxon>Gordoniaceae</taxon>
        <taxon>Gordonia</taxon>
    </lineage>
</organism>
<dbReference type="RefSeq" id="WP_213250558.1">
    <property type="nucleotide sequence ID" value="NZ_CP045806.1"/>
</dbReference>
<evidence type="ECO:0000313" key="3">
    <source>
        <dbReference type="Proteomes" id="UP001059836"/>
    </source>
</evidence>
<dbReference type="InterPro" id="IPR035994">
    <property type="entry name" value="Nucleoside_phosphorylase_sf"/>
</dbReference>
<dbReference type="InterPro" id="IPR000845">
    <property type="entry name" value="Nucleoside_phosphorylase_d"/>
</dbReference>
<dbReference type="NCBIfam" id="NF004168">
    <property type="entry name" value="PRK05634.1"/>
    <property type="match status" value="1"/>
</dbReference>
<dbReference type="Gene3D" id="3.40.50.1580">
    <property type="entry name" value="Nucleoside phosphorylase domain"/>
    <property type="match status" value="1"/>
</dbReference>
<reference evidence="2" key="1">
    <citation type="journal article" date="2021" name="Nat. Microbiol.">
        <title>Cocultivation of an ultrasmall environmental parasitic bacterium with lytic ability against bacteria associated with wastewater foams.</title>
        <authorList>
            <person name="Batinovic S."/>
            <person name="Rose J.J.A."/>
            <person name="Ratcliffe J."/>
            <person name="Seviour R.J."/>
            <person name="Petrovski S."/>
        </authorList>
    </citation>
    <scope>NUCLEOTIDE SEQUENCE</scope>
    <source>
        <strain evidence="2">CON9</strain>
    </source>
</reference>
<dbReference type="Proteomes" id="UP001059836">
    <property type="component" value="Chromosome"/>
</dbReference>
<dbReference type="SUPFAM" id="SSF53167">
    <property type="entry name" value="Purine and uridine phosphorylases"/>
    <property type="match status" value="1"/>
</dbReference>
<proteinExistence type="predicted"/>
<dbReference type="PANTHER" id="PTHR46832">
    <property type="entry name" value="5'-METHYLTHIOADENOSINE/S-ADENOSYLHOMOCYSTEINE NUCLEOSIDASE"/>
    <property type="match status" value="1"/>
</dbReference>
<protein>
    <submittedName>
        <fullName evidence="2">Nucleosidase</fullName>
    </submittedName>
</protein>
<evidence type="ECO:0000259" key="1">
    <source>
        <dbReference type="Pfam" id="PF01048"/>
    </source>
</evidence>
<evidence type="ECO:0000313" key="2">
    <source>
        <dbReference type="EMBL" id="QHN37634.1"/>
    </source>
</evidence>
<gene>
    <name evidence="2" type="ORF">GII31_15650</name>
</gene>
<feature type="domain" description="Nucleoside phosphorylase" evidence="1">
    <location>
        <begin position="106"/>
        <end position="167"/>
    </location>
</feature>
<dbReference type="EMBL" id="CP045809">
    <property type="protein sequence ID" value="QHN37634.1"/>
    <property type="molecule type" value="Genomic_DNA"/>
</dbReference>
<dbReference type="Pfam" id="PF01048">
    <property type="entry name" value="PNP_UDP_1"/>
    <property type="match status" value="1"/>
</dbReference>